<evidence type="ECO:0000313" key="4">
    <source>
        <dbReference type="EMBL" id="WEG07362.1"/>
    </source>
</evidence>
<dbReference type="Gene3D" id="3.90.180.10">
    <property type="entry name" value="Medium-chain alcohol dehydrogenases, catalytic domain"/>
    <property type="match status" value="1"/>
</dbReference>
<keyword evidence="1" id="KW-0521">NADP</keyword>
<dbReference type="InterPro" id="IPR013154">
    <property type="entry name" value="ADH-like_N"/>
</dbReference>
<accession>A0ABY8BU71</accession>
<dbReference type="InterPro" id="IPR011032">
    <property type="entry name" value="GroES-like_sf"/>
</dbReference>
<feature type="domain" description="Enoyl reductase (ER)" evidence="3">
    <location>
        <begin position="11"/>
        <end position="307"/>
    </location>
</feature>
<dbReference type="RefSeq" id="WP_275276701.1">
    <property type="nucleotide sequence ID" value="NZ_CP119108.1"/>
</dbReference>
<sequence>MAKKWIAPHAGGIDVLDFIEEETPAPGPGEVTIEVRAAGMNPADYKHLERATDGFPLGIGYEVAGVLAAVGPDTQIASGPCHPGDQVAAFRVQGGYTDELTVPARDVFAMPDGLSFPEAANLLLAATTAAEMLEVTAVDQHDVVLIHAASGAVGISAVQQARWRGARVIGTASHAGTDRVRSFGGIAVEYGPGLEQRVRDLAPDGIDAVLDAAGTDEAVQVSLAVRRSPVRAVTIVRGAATDAAGFVAIGGAMPASKAFRDDVRAELLARAGAGELTVPVARTFALEDAKEALRFLQQGHPGGKLALVP</sequence>
<reference evidence="4 5" key="1">
    <citation type="submission" date="2023-03" db="EMBL/GenBank/DDBJ databases">
        <title>Genome sequence of Microbacterium sp. KACC 23027.</title>
        <authorList>
            <person name="Kim S."/>
            <person name="Heo J."/>
            <person name="Kwon S.-W."/>
        </authorList>
    </citation>
    <scope>NUCLEOTIDE SEQUENCE [LARGE SCALE GENOMIC DNA]</scope>
    <source>
        <strain evidence="4 5">KACC 23027</strain>
    </source>
</reference>
<dbReference type="CDD" id="cd05289">
    <property type="entry name" value="MDR_like_2"/>
    <property type="match status" value="1"/>
</dbReference>
<proteinExistence type="predicted"/>
<gene>
    <name evidence="4" type="ORF">PU630_08760</name>
</gene>
<protein>
    <submittedName>
        <fullName evidence="4">NADP-dependent oxidoreductase</fullName>
    </submittedName>
</protein>
<evidence type="ECO:0000259" key="3">
    <source>
        <dbReference type="SMART" id="SM00829"/>
    </source>
</evidence>
<dbReference type="Gene3D" id="3.40.50.720">
    <property type="entry name" value="NAD(P)-binding Rossmann-like Domain"/>
    <property type="match status" value="1"/>
</dbReference>
<name>A0ABY8BU71_9MICO</name>
<organism evidence="4 5">
    <name type="scientific">Microbacterium horticulturae</name>
    <dbReference type="NCBI Taxonomy" id="3028316"/>
    <lineage>
        <taxon>Bacteria</taxon>
        <taxon>Bacillati</taxon>
        <taxon>Actinomycetota</taxon>
        <taxon>Actinomycetes</taxon>
        <taxon>Micrococcales</taxon>
        <taxon>Microbacteriaceae</taxon>
        <taxon>Microbacterium</taxon>
    </lineage>
</organism>
<keyword evidence="5" id="KW-1185">Reference proteome</keyword>
<dbReference type="SUPFAM" id="SSF50129">
    <property type="entry name" value="GroES-like"/>
    <property type="match status" value="1"/>
</dbReference>
<dbReference type="EMBL" id="CP119108">
    <property type="protein sequence ID" value="WEG07362.1"/>
    <property type="molecule type" value="Genomic_DNA"/>
</dbReference>
<dbReference type="Proteomes" id="UP001214553">
    <property type="component" value="Chromosome"/>
</dbReference>
<dbReference type="InterPro" id="IPR036291">
    <property type="entry name" value="NAD(P)-bd_dom_sf"/>
</dbReference>
<dbReference type="SUPFAM" id="SSF51735">
    <property type="entry name" value="NAD(P)-binding Rossmann-fold domains"/>
    <property type="match status" value="1"/>
</dbReference>
<dbReference type="PANTHER" id="PTHR48106">
    <property type="entry name" value="QUINONE OXIDOREDUCTASE PIG3-RELATED"/>
    <property type="match status" value="1"/>
</dbReference>
<dbReference type="Pfam" id="PF08240">
    <property type="entry name" value="ADH_N"/>
    <property type="match status" value="1"/>
</dbReference>
<keyword evidence="2" id="KW-0560">Oxidoreductase</keyword>
<dbReference type="InterPro" id="IPR020843">
    <property type="entry name" value="ER"/>
</dbReference>
<evidence type="ECO:0000256" key="1">
    <source>
        <dbReference type="ARBA" id="ARBA00022857"/>
    </source>
</evidence>
<dbReference type="SMART" id="SM00829">
    <property type="entry name" value="PKS_ER"/>
    <property type="match status" value="1"/>
</dbReference>
<evidence type="ECO:0000256" key="2">
    <source>
        <dbReference type="ARBA" id="ARBA00023002"/>
    </source>
</evidence>
<dbReference type="Pfam" id="PF13602">
    <property type="entry name" value="ADH_zinc_N_2"/>
    <property type="match status" value="1"/>
</dbReference>
<evidence type="ECO:0000313" key="5">
    <source>
        <dbReference type="Proteomes" id="UP001214553"/>
    </source>
</evidence>